<dbReference type="RefSeq" id="WP_109612786.1">
    <property type="nucleotide sequence ID" value="NZ_QGGG01000006.1"/>
</dbReference>
<keyword evidence="9" id="KW-1185">Reference proteome</keyword>
<dbReference type="SUPFAM" id="SSF52540">
    <property type="entry name" value="P-loop containing nucleoside triphosphate hydrolases"/>
    <property type="match status" value="1"/>
</dbReference>
<reference evidence="8 9" key="1">
    <citation type="submission" date="2018-05" db="EMBL/GenBank/DDBJ databases">
        <title>Genomic Encyclopedia of Type Strains, Phase IV (KMG-IV): sequencing the most valuable type-strain genomes for metagenomic binning, comparative biology and taxonomic classification.</title>
        <authorList>
            <person name="Goeker M."/>
        </authorList>
    </citation>
    <scope>NUCLEOTIDE SEQUENCE [LARGE SCALE GENOMIC DNA]</scope>
    <source>
        <strain evidence="8 9">DSM 6986</strain>
    </source>
</reference>
<dbReference type="Proteomes" id="UP000245396">
    <property type="component" value="Unassembled WGS sequence"/>
</dbReference>
<dbReference type="FunFam" id="3.40.50.300:FF:000134">
    <property type="entry name" value="Iron-enterobactin ABC transporter ATP-binding protein"/>
    <property type="match status" value="1"/>
</dbReference>
<keyword evidence="3" id="KW-0547">Nucleotide-binding</keyword>
<evidence type="ECO:0000313" key="8">
    <source>
        <dbReference type="EMBL" id="PWJ84181.1"/>
    </source>
</evidence>
<dbReference type="InterPro" id="IPR027417">
    <property type="entry name" value="P-loop_NTPase"/>
</dbReference>
<feature type="domain" description="ABC transporter" evidence="7">
    <location>
        <begin position="4"/>
        <end position="238"/>
    </location>
</feature>
<evidence type="ECO:0000256" key="6">
    <source>
        <dbReference type="ARBA" id="ARBA00037066"/>
    </source>
</evidence>
<dbReference type="GO" id="GO:0005524">
    <property type="term" value="F:ATP binding"/>
    <property type="evidence" value="ECO:0007669"/>
    <property type="project" value="UniProtKB-KW"/>
</dbReference>
<evidence type="ECO:0000256" key="2">
    <source>
        <dbReference type="ARBA" id="ARBA00022448"/>
    </source>
</evidence>
<dbReference type="GO" id="GO:0016887">
    <property type="term" value="F:ATP hydrolysis activity"/>
    <property type="evidence" value="ECO:0007669"/>
    <property type="project" value="InterPro"/>
</dbReference>
<dbReference type="OrthoDB" id="9805601at2"/>
<dbReference type="STRING" id="1192868.GCA_000304395_03239"/>
<dbReference type="CDD" id="cd03235">
    <property type="entry name" value="ABC_Metallic_Cations"/>
    <property type="match status" value="1"/>
</dbReference>
<dbReference type="Pfam" id="PF00005">
    <property type="entry name" value="ABC_tran"/>
    <property type="match status" value="1"/>
</dbReference>
<accession>A0A316C3C7</accession>
<evidence type="ECO:0000259" key="7">
    <source>
        <dbReference type="PROSITE" id="PS50893"/>
    </source>
</evidence>
<dbReference type="SMART" id="SM00382">
    <property type="entry name" value="AAA"/>
    <property type="match status" value="1"/>
</dbReference>
<name>A0A316C3C7_PSESE</name>
<keyword evidence="2" id="KW-0813">Transport</keyword>
<dbReference type="PANTHER" id="PTHR42794:SF1">
    <property type="entry name" value="HEMIN IMPORT ATP-BINDING PROTEIN HMUV"/>
    <property type="match status" value="1"/>
</dbReference>
<comment type="caution">
    <text evidence="8">The sequence shown here is derived from an EMBL/GenBank/DDBJ whole genome shotgun (WGS) entry which is preliminary data.</text>
</comment>
<evidence type="ECO:0000313" key="9">
    <source>
        <dbReference type="Proteomes" id="UP000245396"/>
    </source>
</evidence>
<dbReference type="PROSITE" id="PS50893">
    <property type="entry name" value="ABC_TRANSPORTER_2"/>
    <property type="match status" value="1"/>
</dbReference>
<dbReference type="InterPro" id="IPR003439">
    <property type="entry name" value="ABC_transporter-like_ATP-bd"/>
</dbReference>
<protein>
    <submittedName>
        <fullName evidence="8">Iron complex transport system ATP-binding protein</fullName>
    </submittedName>
</protein>
<dbReference type="InterPro" id="IPR003593">
    <property type="entry name" value="AAA+_ATPase"/>
</dbReference>
<evidence type="ECO:0000256" key="1">
    <source>
        <dbReference type="ARBA" id="ARBA00005417"/>
    </source>
</evidence>
<dbReference type="Gene3D" id="3.40.50.300">
    <property type="entry name" value="P-loop containing nucleotide triphosphate hydrolases"/>
    <property type="match status" value="1"/>
</dbReference>
<organism evidence="8 9">
    <name type="scientific">Pseudaminobacter salicylatoxidans</name>
    <dbReference type="NCBI Taxonomy" id="93369"/>
    <lineage>
        <taxon>Bacteria</taxon>
        <taxon>Pseudomonadati</taxon>
        <taxon>Pseudomonadota</taxon>
        <taxon>Alphaproteobacteria</taxon>
        <taxon>Hyphomicrobiales</taxon>
        <taxon>Phyllobacteriaceae</taxon>
        <taxon>Pseudaminobacter</taxon>
    </lineage>
</organism>
<gene>
    <name evidence="8" type="ORF">C7441_10696</name>
</gene>
<evidence type="ECO:0000256" key="4">
    <source>
        <dbReference type="ARBA" id="ARBA00022840"/>
    </source>
</evidence>
<evidence type="ECO:0000256" key="5">
    <source>
        <dbReference type="ARBA" id="ARBA00022967"/>
    </source>
</evidence>
<dbReference type="PROSITE" id="PS00211">
    <property type="entry name" value="ABC_TRANSPORTER_1"/>
    <property type="match status" value="1"/>
</dbReference>
<sequence length="265" mass="28126">MTLLTANGLHVSLGGRPVLNDPSFHVGEGEFVGLIGPNGAGKSTLLRAVLGLIEACGDIAISGQDATSMSARERARRIAYLPQEREIGWPVSVEMVVSLGRAPHRPAFAGLDAADRVRIEEAMRRMELQEFRHRVSTELSGGEKARVLIARALAQDAPLLLADEPTAGLDPSHQISLMRLFAELAGEGRGVVASLHDLSLAARWCTRLILLDKGAIVADGPPADVLTRERMRSVYGVEAYLGEAEGGLLVVPLDTAAATAVSEGE</sequence>
<comment type="function">
    <text evidence="6">Part of the ABC transporter complex HmuTUV involved in hemin import. Responsible for energy coupling to the transport system.</text>
</comment>
<dbReference type="EMBL" id="QGGG01000006">
    <property type="protein sequence ID" value="PWJ84181.1"/>
    <property type="molecule type" value="Genomic_DNA"/>
</dbReference>
<evidence type="ECO:0000256" key="3">
    <source>
        <dbReference type="ARBA" id="ARBA00022741"/>
    </source>
</evidence>
<dbReference type="AlphaFoldDB" id="A0A316C3C7"/>
<proteinExistence type="inferred from homology"/>
<keyword evidence="5" id="KW-1278">Translocase</keyword>
<keyword evidence="4 8" id="KW-0067">ATP-binding</keyword>
<comment type="similarity">
    <text evidence="1">Belongs to the ABC transporter superfamily.</text>
</comment>
<dbReference type="InterPro" id="IPR017871">
    <property type="entry name" value="ABC_transporter-like_CS"/>
</dbReference>
<dbReference type="PANTHER" id="PTHR42794">
    <property type="entry name" value="HEMIN IMPORT ATP-BINDING PROTEIN HMUV"/>
    <property type="match status" value="1"/>
</dbReference>